<name>A0A2P2CCB7_9ZZZZ</name>
<accession>A0A2P2CCB7</accession>
<dbReference type="EMBL" id="CZKB01000011">
    <property type="protein sequence ID" value="CUR59628.1"/>
    <property type="molecule type" value="Genomic_DNA"/>
</dbReference>
<gene>
    <name evidence="1" type="ORF">NOCA1190003</name>
</gene>
<reference evidence="1" key="1">
    <citation type="submission" date="2015-08" db="EMBL/GenBank/DDBJ databases">
        <authorList>
            <person name="Babu N.S."/>
            <person name="Beckwith C.J."/>
            <person name="Beseler K.G."/>
            <person name="Brison A."/>
            <person name="Carone J.V."/>
            <person name="Caskin T.P."/>
            <person name="Diamond M."/>
            <person name="Durham M.E."/>
            <person name="Foxe J.M."/>
            <person name="Go M."/>
            <person name="Henderson B.A."/>
            <person name="Jones I.B."/>
            <person name="McGettigan J.A."/>
            <person name="Micheletti S.J."/>
            <person name="Nasrallah M.E."/>
            <person name="Ortiz D."/>
            <person name="Piller C.R."/>
            <person name="Privatt S.R."/>
            <person name="Schneider S.L."/>
            <person name="Sharp S."/>
            <person name="Smith T.C."/>
            <person name="Stanton J.D."/>
            <person name="Ullery H.E."/>
            <person name="Wilson R.J."/>
            <person name="Serrano M.G."/>
            <person name="Buck G."/>
            <person name="Lee V."/>
            <person name="Wang Y."/>
            <person name="Carvalho R."/>
            <person name="Voegtly L."/>
            <person name="Shi R."/>
            <person name="Duckworth R."/>
            <person name="Johnson A."/>
            <person name="Loviza R."/>
            <person name="Walstead R."/>
            <person name="Shah Z."/>
            <person name="Kiflezghi M."/>
            <person name="Wade K."/>
            <person name="Ball S.L."/>
            <person name="Bradley K.W."/>
            <person name="Asai D.J."/>
            <person name="Bowman C.A."/>
            <person name="Russell D.A."/>
            <person name="Pope W.H."/>
            <person name="Jacobs-Sera D."/>
            <person name="Hendrix R.W."/>
            <person name="Hatfull G.F."/>
        </authorList>
    </citation>
    <scope>NUCLEOTIDE SEQUENCE</scope>
</reference>
<evidence type="ECO:0000313" key="1">
    <source>
        <dbReference type="EMBL" id="CUR59628.1"/>
    </source>
</evidence>
<organism evidence="1">
    <name type="scientific">metagenome</name>
    <dbReference type="NCBI Taxonomy" id="256318"/>
    <lineage>
        <taxon>unclassified sequences</taxon>
        <taxon>metagenomes</taxon>
    </lineage>
</organism>
<protein>
    <submittedName>
        <fullName evidence="1">Uncharacterized protein</fullName>
    </submittedName>
</protein>
<sequence>MAPSCLTTPRDSDQVLHCIKSVGH</sequence>
<proteinExistence type="predicted"/>
<dbReference type="AlphaFoldDB" id="A0A2P2CCB7"/>